<protein>
    <submittedName>
        <fullName evidence="1">Uncharacterized protein</fullName>
    </submittedName>
</protein>
<reference evidence="1 2" key="1">
    <citation type="submission" date="2019-08" db="EMBL/GenBank/DDBJ databases">
        <title>In-depth cultivation of the pig gut microbiome towards novel bacterial diversity and tailored functional studies.</title>
        <authorList>
            <person name="Wylensek D."/>
            <person name="Hitch T.C.A."/>
            <person name="Clavel T."/>
        </authorList>
    </citation>
    <scope>NUCLEOTIDE SEQUENCE [LARGE SCALE GENOMIC DNA]</scope>
    <source>
        <strain evidence="2">WCA-380-WT-3B3</strain>
    </source>
</reference>
<name>A0A6I2UV13_9FIRM</name>
<evidence type="ECO:0000313" key="1">
    <source>
        <dbReference type="EMBL" id="MSV23894.1"/>
    </source>
</evidence>
<gene>
    <name evidence="1" type="ORF">FYJ78_01555</name>
</gene>
<dbReference type="AlphaFoldDB" id="A0A6I2UV13"/>
<organism evidence="1 2">
    <name type="scientific">Selenomonas montiformis</name>
    <dbReference type="NCBI Taxonomy" id="2652285"/>
    <lineage>
        <taxon>Bacteria</taxon>
        <taxon>Bacillati</taxon>
        <taxon>Bacillota</taxon>
        <taxon>Negativicutes</taxon>
        <taxon>Selenomonadales</taxon>
        <taxon>Selenomonadaceae</taxon>
        <taxon>Selenomonas</taxon>
    </lineage>
</organism>
<comment type="caution">
    <text evidence="1">The sequence shown here is derived from an EMBL/GenBank/DDBJ whole genome shotgun (WGS) entry which is preliminary data.</text>
</comment>
<dbReference type="Proteomes" id="UP000430222">
    <property type="component" value="Unassembled WGS sequence"/>
</dbReference>
<proteinExistence type="predicted"/>
<keyword evidence="2" id="KW-1185">Reference proteome</keyword>
<accession>A0A6I2UV13</accession>
<sequence length="182" mass="21445">MFGFNRFRTLFSVRRQQEDKEGIQLLASMLVCYPELESVSYLPRDAELILDFVIQGKEERPELEQFLHFLDDSLQAYHEMETGGPVWMSVEAEQHADVMIVHVHRQLINMTRGELTLLTSLFREHYADRLRQDSHTLDNMEQDFSDVQSDVLDHILGTVQIRPIRDRLVGIRENDRVVVYNR</sequence>
<dbReference type="EMBL" id="VUNL01000002">
    <property type="protein sequence ID" value="MSV23894.1"/>
    <property type="molecule type" value="Genomic_DNA"/>
</dbReference>
<evidence type="ECO:0000313" key="2">
    <source>
        <dbReference type="Proteomes" id="UP000430222"/>
    </source>
</evidence>